<dbReference type="RefSeq" id="WP_048436074.1">
    <property type="nucleotide sequence ID" value="NZ_LWHQ01000015.1"/>
</dbReference>
<keyword evidence="1" id="KW-1133">Transmembrane helix</keyword>
<keyword evidence="1" id="KW-0812">Transmembrane</keyword>
<dbReference type="FunFam" id="1.10.3730.20:FF:000009">
    <property type="entry name" value="EamA family transporter"/>
    <property type="match status" value="1"/>
</dbReference>
<organism evidence="3 4">
    <name type="scientific">Methylobacterium platani</name>
    <dbReference type="NCBI Taxonomy" id="427683"/>
    <lineage>
        <taxon>Bacteria</taxon>
        <taxon>Pseudomonadati</taxon>
        <taxon>Pseudomonadota</taxon>
        <taxon>Alphaproteobacteria</taxon>
        <taxon>Hyphomicrobiales</taxon>
        <taxon>Methylobacteriaceae</taxon>
        <taxon>Methylobacterium</taxon>
    </lineage>
</organism>
<dbReference type="PANTHER" id="PTHR22911">
    <property type="entry name" value="ACYL-MALONYL CONDENSING ENZYME-RELATED"/>
    <property type="match status" value="1"/>
</dbReference>
<dbReference type="SUPFAM" id="SSF103481">
    <property type="entry name" value="Multidrug resistance efflux transporter EmrE"/>
    <property type="match status" value="1"/>
</dbReference>
<dbReference type="Proteomes" id="UP000078316">
    <property type="component" value="Unassembled WGS sequence"/>
</dbReference>
<dbReference type="GO" id="GO:0016020">
    <property type="term" value="C:membrane"/>
    <property type="evidence" value="ECO:0007669"/>
    <property type="project" value="InterPro"/>
</dbReference>
<feature type="transmembrane region" description="Helical" evidence="1">
    <location>
        <begin position="125"/>
        <end position="142"/>
    </location>
</feature>
<gene>
    <name evidence="3" type="ORF">A5481_08505</name>
</gene>
<feature type="transmembrane region" description="Helical" evidence="1">
    <location>
        <begin position="37"/>
        <end position="57"/>
    </location>
</feature>
<dbReference type="Gene3D" id="1.10.3730.20">
    <property type="match status" value="1"/>
</dbReference>
<dbReference type="Pfam" id="PF00892">
    <property type="entry name" value="EamA"/>
    <property type="match status" value="1"/>
</dbReference>
<sequence length="144" mass="14687">MSWQLSWQVWALVSAVFTGLTAVLARAGSAGAESDAAAFARSVVILLALGAICLATGQWQALRGLTGRNLGLLGLSGLATAGSWACYFRALKTGGAAQVATLNKLSIVLVAVFGAAVLGERLSGINWLGIGLVALGAYLLAWRG</sequence>
<evidence type="ECO:0000259" key="2">
    <source>
        <dbReference type="Pfam" id="PF00892"/>
    </source>
</evidence>
<feature type="transmembrane region" description="Helical" evidence="1">
    <location>
        <begin position="69"/>
        <end position="90"/>
    </location>
</feature>
<accession>A0A179SH63</accession>
<proteinExistence type="predicted"/>
<dbReference type="EMBL" id="LWHQ01000015">
    <property type="protein sequence ID" value="OAS25858.1"/>
    <property type="molecule type" value="Genomic_DNA"/>
</dbReference>
<keyword evidence="1" id="KW-0472">Membrane</keyword>
<dbReference type="PANTHER" id="PTHR22911:SF137">
    <property type="entry name" value="SOLUTE CARRIER FAMILY 35 MEMBER G2-RELATED"/>
    <property type="match status" value="1"/>
</dbReference>
<feature type="domain" description="EamA" evidence="2">
    <location>
        <begin position="6"/>
        <end position="141"/>
    </location>
</feature>
<feature type="transmembrane region" description="Helical" evidence="1">
    <location>
        <begin position="96"/>
        <end position="118"/>
    </location>
</feature>
<protein>
    <submittedName>
        <fullName evidence="3">Transporter</fullName>
    </submittedName>
</protein>
<dbReference type="AlphaFoldDB" id="A0A179SH63"/>
<dbReference type="InterPro" id="IPR037185">
    <property type="entry name" value="EmrE-like"/>
</dbReference>
<evidence type="ECO:0000313" key="3">
    <source>
        <dbReference type="EMBL" id="OAS25858.1"/>
    </source>
</evidence>
<evidence type="ECO:0000256" key="1">
    <source>
        <dbReference type="SAM" id="Phobius"/>
    </source>
</evidence>
<evidence type="ECO:0000313" key="4">
    <source>
        <dbReference type="Proteomes" id="UP000078316"/>
    </source>
</evidence>
<comment type="caution">
    <text evidence="3">The sequence shown here is derived from an EMBL/GenBank/DDBJ whole genome shotgun (WGS) entry which is preliminary data.</text>
</comment>
<dbReference type="InterPro" id="IPR000620">
    <property type="entry name" value="EamA_dom"/>
</dbReference>
<reference evidence="3 4" key="1">
    <citation type="submission" date="2016-04" db="EMBL/GenBank/DDBJ databases">
        <authorList>
            <person name="Evans L.H."/>
            <person name="Alamgir A."/>
            <person name="Owens N."/>
            <person name="Weber N.D."/>
            <person name="Virtaneva K."/>
            <person name="Barbian K."/>
            <person name="Babar A."/>
            <person name="Rosenke K."/>
        </authorList>
    </citation>
    <scope>NUCLEOTIDE SEQUENCE [LARGE SCALE GENOMIC DNA]</scope>
    <source>
        <strain evidence="3 4">PMB02</strain>
    </source>
</reference>
<dbReference type="STRING" id="427683.A5481_08505"/>
<name>A0A179SH63_9HYPH</name>